<dbReference type="InterPro" id="IPR057939">
    <property type="entry name" value="TRF2_HOY1_PH"/>
</dbReference>
<dbReference type="PANTHER" id="PTHR33494:SF1">
    <property type="entry name" value="C2H2-TYPE DOMAIN-CONTAINING PROTEIN-RELATED"/>
    <property type="match status" value="1"/>
</dbReference>
<name>A0AAJ6US31_POPEU</name>
<gene>
    <name evidence="3" type="primary">LOC105132669</name>
</gene>
<protein>
    <submittedName>
        <fullName evidence="3">Uncharacterized protein LOC105132669 isoform X4</fullName>
    </submittedName>
</protein>
<evidence type="ECO:0000259" key="1">
    <source>
        <dbReference type="Pfam" id="PF24818"/>
    </source>
</evidence>
<dbReference type="AlphaFoldDB" id="A0AAJ6US31"/>
<dbReference type="GeneID" id="105132669"/>
<accession>A0AAJ6US31</accession>
<evidence type="ECO:0000313" key="2">
    <source>
        <dbReference type="Proteomes" id="UP000694918"/>
    </source>
</evidence>
<keyword evidence="2" id="KW-1185">Reference proteome</keyword>
<sequence>MVQLMTSFSRKAAVKLEADDSLEDQLSPLHKRSKLDPSLQVMNPDAVLYNPLEEPSPIGLTLKKSPSFLDLIQMKLSQQNTSNTMLSKKPSSAAADKLKASNFTASLLKIGSWELARQPLFFRETNPQPRKHTLWQATSDFTGGQASIHRRHFLHCQQGFMGKHYEKLIQCDPRLNFLSQQLEIILESPYFAQRVSAFSDLHESGKGLGSEVEDRTAVFALQEAGPPSGVLSSSLNNECQGLTCQSPPENISQKTSSTTLVMETHAFEETRSNRTGEQKLPSNCDRIKVPGLHPSISMSDLVNQIGHCISEQMTSGNFSLSGGDIKSSDILDEITQYLLGDSQAMSASDEQSVMSSVNSLCCLLQKDPATAWDLQAKSLSYLDVDHDRRINETNSATASVCQGKFVEGFPPPEGEASNVFICKQAPAMSRKDSVGELLLNLPSIASLPQLLFNR</sequence>
<dbReference type="Proteomes" id="UP000694918">
    <property type="component" value="Unplaced"/>
</dbReference>
<proteinExistence type="predicted"/>
<reference evidence="3" key="1">
    <citation type="submission" date="2025-08" db="UniProtKB">
        <authorList>
            <consortium name="RefSeq"/>
        </authorList>
    </citation>
    <scope>IDENTIFICATION</scope>
</reference>
<dbReference type="RefSeq" id="XP_011034585.1">
    <property type="nucleotide sequence ID" value="XM_011036283.1"/>
</dbReference>
<evidence type="ECO:0000313" key="3">
    <source>
        <dbReference type="RefSeq" id="XP_011034585.1"/>
    </source>
</evidence>
<dbReference type="PANTHER" id="PTHR33494">
    <property type="entry name" value="OS02G0793800 PROTEIN"/>
    <property type="match status" value="1"/>
</dbReference>
<dbReference type="Pfam" id="PF24818">
    <property type="entry name" value="PH_TRF2_HOY1"/>
    <property type="match status" value="1"/>
</dbReference>
<feature type="domain" description="TRF2/HOY1 PH-like" evidence="1">
    <location>
        <begin position="114"/>
        <end position="161"/>
    </location>
</feature>
<organism evidence="2 3">
    <name type="scientific">Populus euphratica</name>
    <name type="common">Euphrates poplar</name>
    <dbReference type="NCBI Taxonomy" id="75702"/>
    <lineage>
        <taxon>Eukaryota</taxon>
        <taxon>Viridiplantae</taxon>
        <taxon>Streptophyta</taxon>
        <taxon>Embryophyta</taxon>
        <taxon>Tracheophyta</taxon>
        <taxon>Spermatophyta</taxon>
        <taxon>Magnoliopsida</taxon>
        <taxon>eudicotyledons</taxon>
        <taxon>Gunneridae</taxon>
        <taxon>Pentapetalae</taxon>
        <taxon>rosids</taxon>
        <taxon>fabids</taxon>
        <taxon>Malpighiales</taxon>
        <taxon>Salicaceae</taxon>
        <taxon>Saliceae</taxon>
        <taxon>Populus</taxon>
    </lineage>
</organism>